<dbReference type="InterPro" id="IPR035069">
    <property type="entry name" value="TTHA1013/TTHA0281-like"/>
</dbReference>
<dbReference type="KEGG" id="caqa:MICH65_0728"/>
<reference evidence="2" key="1">
    <citation type="journal article" date="2020" name="Microorganisms">
        <title>Complete Genome of a Member of a New Bacterial Lineage in the Microgenomates Group Reveals an Unusual Nucleotide Composition Disparity Between Two Strands of DNA and Limited Metabolic Potential.</title>
        <authorList>
            <person name="Kadnikov V.V."/>
            <person name="Mardanov A.V."/>
            <person name="Beletsky A.V."/>
            <person name="Karnachuk O.V."/>
            <person name="Ravin N.V."/>
        </authorList>
    </citation>
    <scope>NUCLEOTIDE SEQUENCE [LARGE SCALE GENOMIC DNA]</scope>
</reference>
<proteinExistence type="predicted"/>
<evidence type="ECO:0000313" key="1">
    <source>
        <dbReference type="EMBL" id="QHO63709.1"/>
    </source>
</evidence>
<evidence type="ECO:0000313" key="2">
    <source>
        <dbReference type="Proteomes" id="UP000463983"/>
    </source>
</evidence>
<accession>A0A857N8P3</accession>
<name>A0A857N8P3_9BACT</name>
<dbReference type="EMBL" id="CP047901">
    <property type="protein sequence ID" value="QHO63709.1"/>
    <property type="molecule type" value="Genomic_DNA"/>
</dbReference>
<evidence type="ECO:0008006" key="3">
    <source>
        <dbReference type="Google" id="ProtNLM"/>
    </source>
</evidence>
<protein>
    <recommendedName>
        <fullName evidence="3">Type II toxin-antitoxin system HicB family antitoxin</fullName>
    </recommendedName>
</protein>
<organism evidence="1 2">
    <name type="scientific">Candidatus Chazhemtobacterium aquaticus</name>
    <dbReference type="NCBI Taxonomy" id="2715735"/>
    <lineage>
        <taxon>Bacteria</taxon>
        <taxon>Candidatus Chazhemtobacteraceae</taxon>
        <taxon>Candidatus Chazhemtobacterium</taxon>
    </lineage>
</organism>
<dbReference type="SUPFAM" id="SSF143100">
    <property type="entry name" value="TTHA1013/TTHA0281-like"/>
    <property type="match status" value="1"/>
</dbReference>
<dbReference type="AlphaFoldDB" id="A0A857N8P3"/>
<sequence length="101" mass="11597">MPRQRIQFNLPVSILKEGKVFVAYSPAIDISTVGETFEEVQQRFEEAANIFFEETIEHQTFEEALLELGWQKENKRLVPPIVISNQTKLFSLSHDAPTPHA</sequence>
<dbReference type="Proteomes" id="UP000463983">
    <property type="component" value="Chromosome"/>
</dbReference>
<dbReference type="RefSeq" id="WP_161932077.1">
    <property type="nucleotide sequence ID" value="NZ_CP047901.1"/>
</dbReference>
<gene>
    <name evidence="1" type="ORF">MICH65_0728</name>
</gene>
<dbReference type="Gene3D" id="3.30.160.250">
    <property type="match status" value="1"/>
</dbReference>
<keyword evidence="2" id="KW-1185">Reference proteome</keyword>